<feature type="domain" description="N-acetyltransferase" evidence="1">
    <location>
        <begin position="13"/>
        <end position="152"/>
    </location>
</feature>
<sequence>MKHSDSERKISKLHTKIVSTEEQLQEVFSIRKSVFVEEQNVPAEDEIDQYEEESTHFLLYDEDHPVGAGRFRVMDGKGKAERICILSSLRGRGAGREIMRAIEDYAREMSLPVLKLNAQSQAIPFYEKLGYEIVSEEFLDAGIPHRTMEKSL</sequence>
<dbReference type="PROSITE" id="PS51186">
    <property type="entry name" value="GNAT"/>
    <property type="match status" value="1"/>
</dbReference>
<dbReference type="InterPro" id="IPR000182">
    <property type="entry name" value="GNAT_dom"/>
</dbReference>
<dbReference type="Proteomes" id="UP000076510">
    <property type="component" value="Unassembled WGS sequence"/>
</dbReference>
<dbReference type="Pfam" id="PF13673">
    <property type="entry name" value="Acetyltransf_10"/>
    <property type="match status" value="1"/>
</dbReference>
<evidence type="ECO:0000313" key="3">
    <source>
        <dbReference type="Proteomes" id="UP000076510"/>
    </source>
</evidence>
<dbReference type="InterPro" id="IPR016181">
    <property type="entry name" value="Acyl_CoA_acyltransferase"/>
</dbReference>
<accession>A0A0J5SIB5</accession>
<comment type="caution">
    <text evidence="2">The sequence shown here is derived from an EMBL/GenBank/DDBJ whole genome shotgun (WGS) entry which is preliminary data.</text>
</comment>
<evidence type="ECO:0000313" key="2">
    <source>
        <dbReference type="EMBL" id="KZE49571.1"/>
    </source>
</evidence>
<dbReference type="AlphaFoldDB" id="A0A0J5SIB5"/>
<proteinExistence type="predicted"/>
<dbReference type="Gene3D" id="3.40.630.30">
    <property type="match status" value="1"/>
</dbReference>
<name>A0A0J5SIB5_9BACI</name>
<dbReference type="InterPro" id="IPR039143">
    <property type="entry name" value="GNPNAT1-like"/>
</dbReference>
<dbReference type="SUPFAM" id="SSF55729">
    <property type="entry name" value="Acyl-CoA N-acyltransferases (Nat)"/>
    <property type="match status" value="1"/>
</dbReference>
<dbReference type="GO" id="GO:0004343">
    <property type="term" value="F:glucosamine 6-phosphate N-acetyltransferase activity"/>
    <property type="evidence" value="ECO:0007669"/>
    <property type="project" value="TreeGrafter"/>
</dbReference>
<dbReference type="PANTHER" id="PTHR13355:SF11">
    <property type="entry name" value="GLUCOSAMINE 6-PHOSPHATE N-ACETYLTRANSFERASE"/>
    <property type="match status" value="1"/>
</dbReference>
<evidence type="ECO:0000259" key="1">
    <source>
        <dbReference type="PROSITE" id="PS51186"/>
    </source>
</evidence>
<reference evidence="3" key="1">
    <citation type="submission" date="2016-01" db="EMBL/GenBank/DDBJ databases">
        <title>Whole genome sequencing of Bhargavaea cecembensis T14.</title>
        <authorList>
            <person name="Hong K.W."/>
        </authorList>
    </citation>
    <scope>NUCLEOTIDE SEQUENCE [LARGE SCALE GENOMIC DNA]</scope>
    <source>
        <strain evidence="3">M19</strain>
    </source>
</reference>
<dbReference type="CDD" id="cd04301">
    <property type="entry name" value="NAT_SF"/>
    <property type="match status" value="1"/>
</dbReference>
<protein>
    <submittedName>
        <fullName evidence="2">Acetyltransferase</fullName>
    </submittedName>
</protein>
<organism evidence="2 3">
    <name type="scientific">Rossellomorea marisflavi</name>
    <dbReference type="NCBI Taxonomy" id="189381"/>
    <lineage>
        <taxon>Bacteria</taxon>
        <taxon>Bacillati</taxon>
        <taxon>Bacillota</taxon>
        <taxon>Bacilli</taxon>
        <taxon>Bacillales</taxon>
        <taxon>Bacillaceae</taxon>
        <taxon>Rossellomorea</taxon>
    </lineage>
</organism>
<gene>
    <name evidence="2" type="ORF">AV649_00635</name>
</gene>
<dbReference type="EMBL" id="LQQY01000012">
    <property type="protein sequence ID" value="KZE49571.1"/>
    <property type="molecule type" value="Genomic_DNA"/>
</dbReference>
<dbReference type="PANTHER" id="PTHR13355">
    <property type="entry name" value="GLUCOSAMINE 6-PHOSPHATE N-ACETYLTRANSFERASE"/>
    <property type="match status" value="1"/>
</dbReference>
<keyword evidence="2" id="KW-0808">Transferase</keyword>
<dbReference type="PATRIC" id="fig|189381.10.peg.4028"/>